<keyword evidence="2" id="KW-1185">Reference proteome</keyword>
<reference evidence="2" key="1">
    <citation type="submission" date="2020-01" db="EMBL/GenBank/DDBJ databases">
        <title>'Steroidobacter agaridevorans' sp. nov., agar-degrading bacteria isolated from rhizosphere soils.</title>
        <authorList>
            <person name="Ikenaga M."/>
            <person name="Kataoka M."/>
            <person name="Murouchi A."/>
            <person name="Katsuragi S."/>
            <person name="Sakai M."/>
        </authorList>
    </citation>
    <scope>NUCLEOTIDE SEQUENCE [LARGE SCALE GENOMIC DNA]</scope>
    <source>
        <strain evidence="2">YU21-B</strain>
    </source>
</reference>
<organism evidence="1 2">
    <name type="scientific">Steroidobacter agaridevorans</name>
    <dbReference type="NCBI Taxonomy" id="2695856"/>
    <lineage>
        <taxon>Bacteria</taxon>
        <taxon>Pseudomonadati</taxon>
        <taxon>Pseudomonadota</taxon>
        <taxon>Gammaproteobacteria</taxon>
        <taxon>Steroidobacterales</taxon>
        <taxon>Steroidobacteraceae</taxon>
        <taxon>Steroidobacter</taxon>
    </lineage>
</organism>
<dbReference type="AlphaFoldDB" id="A0A829Y8W9"/>
<name>A0A829Y8W9_9GAMM</name>
<dbReference type="Proteomes" id="UP000445000">
    <property type="component" value="Unassembled WGS sequence"/>
</dbReference>
<sequence>MIKIDPGLQKQVDDQLLEQGAFTVLELLLATGRLAYSDYESWRRQEIEFLDGVLMGSPEKIRAQIEQSVNYARNIGLVEQPQEFTAWHTDAPASNKPLRISTQTELHRLIAGRFIPAKLAPQMDLFFDNPVATLTNGIARALAAMNAADAQRQLDRLYEIAPTHSDLAGYDRLVGTLARLGQPIDDARQELEFLQETAPTAKRLLGSQWRELLTPLWRQLADALNEQPFSADEPHLHRSYALSQAQDWAGVNACVQQDPEWWRHPALCLAVAQSGAFQHRRIESLTGWFALCWHAPSAAADALSKPQQPDAGVGKAWQEFLAAEDDLADDDATDAALAPGDFPAWMLLHEPGLARQLPVDLARTDTAGERHYRCVHRWLEARRAQKKDDELAERKALQAGHPLLFRYLKSVVG</sequence>
<gene>
    <name evidence="1" type="ORF">GCM10011487_14750</name>
</gene>
<protein>
    <submittedName>
        <fullName evidence="1">Uncharacterized protein</fullName>
    </submittedName>
</protein>
<proteinExistence type="predicted"/>
<dbReference type="EMBL" id="BLJN01000001">
    <property type="protein sequence ID" value="GFE79475.1"/>
    <property type="molecule type" value="Genomic_DNA"/>
</dbReference>
<dbReference type="RefSeq" id="WP_161811142.1">
    <property type="nucleotide sequence ID" value="NZ_BLJN01000001.1"/>
</dbReference>
<comment type="caution">
    <text evidence="1">The sequence shown here is derived from an EMBL/GenBank/DDBJ whole genome shotgun (WGS) entry which is preliminary data.</text>
</comment>
<evidence type="ECO:0000313" key="1">
    <source>
        <dbReference type="EMBL" id="GFE79475.1"/>
    </source>
</evidence>
<evidence type="ECO:0000313" key="2">
    <source>
        <dbReference type="Proteomes" id="UP000445000"/>
    </source>
</evidence>
<accession>A0A829Y8W9</accession>